<sequence length="376" mass="40891">MLMQNSYKQGFSMSEQSQPITLAKKYVTPIYRWLPGLLLTGVLTALAIYIGDIPWFSNMGLGALTLAILFGIIIGNTLYPVAKPYSDEGVKFAKHYLLRTGIILYGFRLTFQQIADVGSTGLIIDAIMLTSTFLIAMWIGRKYFGLDEQTVILIGAGSSICGAAAVMATEPVVKAQASQVAVAVSTVVIFGTIGIFLYPWFYHLNAFAGWLPFTEETFGIFSGSTIHEVAQVVAVGHSISPDAENAAVISKMIRVMMLAPFLIILSTYLSKKKSKANNDAQTTEKSPITIPWFAVFFILMAGFNSLNLIPASIVSYIVTIDTILLAMAMVALGLTTHISAIRQAGIKPLLLALFLFFWLTLGGAIINIFIQNVLMS</sequence>
<protein>
    <submittedName>
        <fullName evidence="8">YeiH family putative sulfate export transporter</fullName>
    </submittedName>
</protein>
<name>A0A6G6SGG6_PROVU</name>
<evidence type="ECO:0000256" key="3">
    <source>
        <dbReference type="ARBA" id="ARBA00022475"/>
    </source>
</evidence>
<organism evidence="8 9">
    <name type="scientific">Proteus vulgaris</name>
    <dbReference type="NCBI Taxonomy" id="585"/>
    <lineage>
        <taxon>Bacteria</taxon>
        <taxon>Pseudomonadati</taxon>
        <taxon>Pseudomonadota</taxon>
        <taxon>Gammaproteobacteria</taxon>
        <taxon>Enterobacterales</taxon>
        <taxon>Morganellaceae</taxon>
        <taxon>Proteus</taxon>
    </lineage>
</organism>
<comment type="subcellular location">
    <subcellularLocation>
        <location evidence="1">Cell membrane</location>
        <topology evidence="1">Multi-pass membrane protein</topology>
    </subcellularLocation>
</comment>
<feature type="transmembrane region" description="Helical" evidence="7">
    <location>
        <begin position="180"/>
        <end position="201"/>
    </location>
</feature>
<feature type="transmembrane region" description="Helical" evidence="7">
    <location>
        <begin position="30"/>
        <end position="49"/>
    </location>
</feature>
<feature type="transmembrane region" description="Helical" evidence="7">
    <location>
        <begin position="151"/>
        <end position="168"/>
    </location>
</feature>
<reference evidence="8 9" key="1">
    <citation type="submission" date="2020-01" db="EMBL/GenBank/DDBJ databases">
        <title>The genomic epidemiology of tigecycline resistance gene tet(X) variants in a swine farm in China.</title>
        <authorList>
            <person name="Peng K."/>
            <person name="Li R."/>
        </authorList>
    </citation>
    <scope>NUCLEOTIDE SEQUENCE [LARGE SCALE GENOMIC DNA]</scope>
    <source>
        <strain evidence="8 9">ZN3</strain>
    </source>
</reference>
<feature type="transmembrane region" description="Helical" evidence="7">
    <location>
        <begin position="349"/>
        <end position="370"/>
    </location>
</feature>
<dbReference type="PANTHER" id="PTHR30106:SF2">
    <property type="entry name" value="UPF0324 INNER MEMBRANE PROTEIN YEIH"/>
    <property type="match status" value="1"/>
</dbReference>
<evidence type="ECO:0000313" key="8">
    <source>
        <dbReference type="EMBL" id="QIF93642.1"/>
    </source>
</evidence>
<keyword evidence="4 7" id="KW-0812">Transmembrane</keyword>
<gene>
    <name evidence="8" type="ORF">GTH24_06945</name>
</gene>
<dbReference type="GO" id="GO:0005886">
    <property type="term" value="C:plasma membrane"/>
    <property type="evidence" value="ECO:0007669"/>
    <property type="project" value="UniProtKB-SubCell"/>
</dbReference>
<dbReference type="Proteomes" id="UP000503287">
    <property type="component" value="Chromosome"/>
</dbReference>
<dbReference type="InterPro" id="IPR004630">
    <property type="entry name" value="UPF0324_YeiH-like"/>
</dbReference>
<evidence type="ECO:0000256" key="4">
    <source>
        <dbReference type="ARBA" id="ARBA00022692"/>
    </source>
</evidence>
<comment type="similarity">
    <text evidence="2">Belongs to the UPF0324 family.</text>
</comment>
<evidence type="ECO:0000256" key="7">
    <source>
        <dbReference type="SAM" id="Phobius"/>
    </source>
</evidence>
<feature type="transmembrane region" description="Helical" evidence="7">
    <location>
        <begin position="61"/>
        <end position="81"/>
    </location>
</feature>
<dbReference type="NCBIfam" id="TIGR00698">
    <property type="entry name" value="YeiH family putative sulfate export transporter"/>
    <property type="match status" value="1"/>
</dbReference>
<dbReference type="AlphaFoldDB" id="A0A6G6SGG6"/>
<dbReference type="InterPro" id="IPR018383">
    <property type="entry name" value="UPF0324_pro"/>
</dbReference>
<accession>A0A6G6SGG6</accession>
<dbReference type="PANTHER" id="PTHR30106">
    <property type="entry name" value="INNER MEMBRANE PROTEIN YEIH-RELATED"/>
    <property type="match status" value="1"/>
</dbReference>
<feature type="transmembrane region" description="Helical" evidence="7">
    <location>
        <begin position="122"/>
        <end position="139"/>
    </location>
</feature>
<keyword evidence="3" id="KW-1003">Cell membrane</keyword>
<keyword evidence="5 7" id="KW-1133">Transmembrane helix</keyword>
<dbReference type="Pfam" id="PF03601">
    <property type="entry name" value="Cons_hypoth698"/>
    <property type="match status" value="1"/>
</dbReference>
<evidence type="ECO:0000256" key="5">
    <source>
        <dbReference type="ARBA" id="ARBA00022989"/>
    </source>
</evidence>
<evidence type="ECO:0000313" key="9">
    <source>
        <dbReference type="Proteomes" id="UP000503287"/>
    </source>
</evidence>
<dbReference type="EMBL" id="CP047344">
    <property type="protein sequence ID" value="QIF93642.1"/>
    <property type="molecule type" value="Genomic_DNA"/>
</dbReference>
<proteinExistence type="inferred from homology"/>
<evidence type="ECO:0000256" key="2">
    <source>
        <dbReference type="ARBA" id="ARBA00007977"/>
    </source>
</evidence>
<keyword evidence="6 7" id="KW-0472">Membrane</keyword>
<evidence type="ECO:0000256" key="6">
    <source>
        <dbReference type="ARBA" id="ARBA00023136"/>
    </source>
</evidence>
<feature type="transmembrane region" description="Helical" evidence="7">
    <location>
        <begin position="252"/>
        <end position="269"/>
    </location>
</feature>
<feature type="transmembrane region" description="Helical" evidence="7">
    <location>
        <begin position="315"/>
        <end position="337"/>
    </location>
</feature>
<evidence type="ECO:0000256" key="1">
    <source>
        <dbReference type="ARBA" id="ARBA00004651"/>
    </source>
</evidence>
<feature type="transmembrane region" description="Helical" evidence="7">
    <location>
        <begin position="290"/>
        <end position="309"/>
    </location>
</feature>
<keyword evidence="9" id="KW-1185">Reference proteome</keyword>